<evidence type="ECO:0000256" key="6">
    <source>
        <dbReference type="ARBA" id="ARBA00023136"/>
    </source>
</evidence>
<dbReference type="EMBL" id="MBFS01001849">
    <property type="protein sequence ID" value="PVV00600.1"/>
    <property type="molecule type" value="Genomic_DNA"/>
</dbReference>
<evidence type="ECO:0000256" key="2">
    <source>
        <dbReference type="ARBA" id="ARBA00007349"/>
    </source>
</evidence>
<dbReference type="InterPro" id="IPR001898">
    <property type="entry name" value="SLC13A/DASS"/>
</dbReference>
<feature type="transmembrane region" description="Helical" evidence="7">
    <location>
        <begin position="37"/>
        <end position="56"/>
    </location>
</feature>
<dbReference type="STRING" id="133381.A0A2T9Z7P2"/>
<dbReference type="InterPro" id="IPR030676">
    <property type="entry name" value="CitT-rel"/>
</dbReference>
<dbReference type="Proteomes" id="UP000245609">
    <property type="component" value="Unassembled WGS sequence"/>
</dbReference>
<keyword evidence="5 7" id="KW-1133">Transmembrane helix</keyword>
<keyword evidence="6 7" id="KW-0472">Membrane</keyword>
<dbReference type="GO" id="GO:0016020">
    <property type="term" value="C:membrane"/>
    <property type="evidence" value="ECO:0007669"/>
    <property type="project" value="InterPro"/>
</dbReference>
<dbReference type="GO" id="GO:0022857">
    <property type="term" value="F:transmembrane transporter activity"/>
    <property type="evidence" value="ECO:0007669"/>
    <property type="project" value="InterPro"/>
</dbReference>
<dbReference type="OrthoDB" id="1695362at2759"/>
<feature type="transmembrane region" description="Helical" evidence="7">
    <location>
        <begin position="339"/>
        <end position="372"/>
    </location>
</feature>
<sequence>MDTPLLDGPDSFDHYSQHRRGTYFSKLKSKIKRLTRFRLFNLVPSLIIGLLISFLPPPQGISKTGVTMFAVFFSTIFAIITSGYRISVVASIAVCVLVLSNNLMCKTSDGLSVECHLCGTPISTSVASDTKVPVYLCKPTSSAFESILSGFSADIVWLIFSAFQIGKAVQVSNLGKRIALNIIYYLGRSTLGIGYAIAGIEVILAMIIPSNSARGGGIVFPVVKSIISSIRSDDVLAAGIYKYITVVGAYSNTVSSTLFLTAMAGNPIIALKAKEIFNIDYNFSKWFIGAFFPMFLSLLTIPLICKLYFKPSFNVSEIRPKIIEDLSELKKISTKELKLIFVLVFCIIFWAGSTVFQISASFVAFVATTLLILLDVLDWNDILGNTSAWDTIYWLAIFLSLAKQLSLLGISSFIGRSLSSSLDGLPKFLSMTILSLVYYYSTYLFSSTTSHVVALCGPFMEAAKHLGLNNLLFTAIITISSSASAVLAPYCCGSIAIYASMPYVELDEWFSIGFLFSLSQIFLLLTIGTPYYYLIGWL</sequence>
<feature type="transmembrane region" description="Helical" evidence="7">
    <location>
        <begin position="182"/>
        <end position="208"/>
    </location>
</feature>
<protein>
    <recommendedName>
        <fullName evidence="10">Citrate transporter-like domain-containing protein</fullName>
    </recommendedName>
</protein>
<feature type="transmembrane region" description="Helical" evidence="7">
    <location>
        <begin position="392"/>
        <end position="415"/>
    </location>
</feature>
<dbReference type="AlphaFoldDB" id="A0A2T9Z7P2"/>
<gene>
    <name evidence="8" type="ORF">BB560_005014</name>
</gene>
<evidence type="ECO:0000313" key="8">
    <source>
        <dbReference type="EMBL" id="PVV00600.1"/>
    </source>
</evidence>
<reference evidence="8 9" key="1">
    <citation type="journal article" date="2018" name="MBio">
        <title>Comparative Genomics Reveals the Core Gene Toolbox for the Fungus-Insect Symbiosis.</title>
        <authorList>
            <person name="Wang Y."/>
            <person name="Stata M."/>
            <person name="Wang W."/>
            <person name="Stajich J.E."/>
            <person name="White M.M."/>
            <person name="Moncalvo J.M."/>
        </authorList>
    </citation>
    <scope>NUCLEOTIDE SEQUENCE [LARGE SCALE GENOMIC DNA]</scope>
    <source>
        <strain evidence="8 9">SC-DP-2</strain>
    </source>
</reference>
<evidence type="ECO:0000256" key="7">
    <source>
        <dbReference type="SAM" id="Phobius"/>
    </source>
</evidence>
<organism evidence="8 9">
    <name type="scientific">Smittium megazygosporum</name>
    <dbReference type="NCBI Taxonomy" id="133381"/>
    <lineage>
        <taxon>Eukaryota</taxon>
        <taxon>Fungi</taxon>
        <taxon>Fungi incertae sedis</taxon>
        <taxon>Zoopagomycota</taxon>
        <taxon>Kickxellomycotina</taxon>
        <taxon>Harpellomycetes</taxon>
        <taxon>Harpellales</taxon>
        <taxon>Legeriomycetaceae</taxon>
        <taxon>Smittium</taxon>
    </lineage>
</organism>
<evidence type="ECO:0008006" key="10">
    <source>
        <dbReference type="Google" id="ProtNLM"/>
    </source>
</evidence>
<comment type="similarity">
    <text evidence="2">Belongs to the SLC13A/DASS transporter (TC 2.A.47) family. DIT1 subfamily.</text>
</comment>
<feature type="transmembrane region" description="Helical" evidence="7">
    <location>
        <begin position="286"/>
        <end position="309"/>
    </location>
</feature>
<keyword evidence="3 7" id="KW-0812">Transmembrane</keyword>
<proteinExistence type="inferred from homology"/>
<comment type="caution">
    <text evidence="8">The sequence shown here is derived from an EMBL/GenBank/DDBJ whole genome shotgun (WGS) entry which is preliminary data.</text>
</comment>
<keyword evidence="9" id="KW-1185">Reference proteome</keyword>
<accession>A0A2T9Z7P2</accession>
<evidence type="ECO:0000256" key="4">
    <source>
        <dbReference type="ARBA" id="ARBA00022780"/>
    </source>
</evidence>
<evidence type="ECO:0000256" key="5">
    <source>
        <dbReference type="ARBA" id="ARBA00022989"/>
    </source>
</evidence>
<evidence type="ECO:0000256" key="3">
    <source>
        <dbReference type="ARBA" id="ARBA00022692"/>
    </source>
</evidence>
<evidence type="ECO:0000313" key="9">
    <source>
        <dbReference type="Proteomes" id="UP000245609"/>
    </source>
</evidence>
<dbReference type="PANTHER" id="PTHR42826">
    <property type="entry name" value="DICARBOXYLATE TRANSPORTER 2.1, CHLOROPLASTIC"/>
    <property type="match status" value="1"/>
</dbReference>
<comment type="subcellular location">
    <subcellularLocation>
        <location evidence="1">Plastid</location>
        <location evidence="1">Chloroplast inner membrane</location>
        <topology evidence="1">Multi-pass membrane protein</topology>
    </subcellularLocation>
</comment>
<keyword evidence="4" id="KW-0934">Plastid</keyword>
<keyword evidence="4" id="KW-1001">Plastid inner membrane</keyword>
<feature type="transmembrane region" description="Helical" evidence="7">
    <location>
        <begin position="436"/>
        <end position="460"/>
    </location>
</feature>
<evidence type="ECO:0000256" key="1">
    <source>
        <dbReference type="ARBA" id="ARBA00004478"/>
    </source>
</evidence>
<feature type="transmembrane region" description="Helical" evidence="7">
    <location>
        <begin position="68"/>
        <end position="99"/>
    </location>
</feature>
<feature type="transmembrane region" description="Helical" evidence="7">
    <location>
        <begin position="472"/>
        <end position="497"/>
    </location>
</feature>
<dbReference type="Pfam" id="PF00939">
    <property type="entry name" value="Na_sulph_symp"/>
    <property type="match status" value="1"/>
</dbReference>
<feature type="transmembrane region" description="Helical" evidence="7">
    <location>
        <begin position="509"/>
        <end position="533"/>
    </location>
</feature>
<name>A0A2T9Z7P2_9FUNG</name>
<dbReference type="NCBIfam" id="TIGR00785">
    <property type="entry name" value="dass"/>
    <property type="match status" value="1"/>
</dbReference>